<comment type="caution">
    <text evidence="3">The sequence shown here is derived from an EMBL/GenBank/DDBJ whole genome shotgun (WGS) entry which is preliminary data.</text>
</comment>
<protein>
    <submittedName>
        <fullName evidence="3">Helicase associated domain-containing protein</fullName>
    </submittedName>
</protein>
<dbReference type="PANTHER" id="PTHR33418">
    <property type="entry name" value="HELICASE-ASSOCIATED"/>
    <property type="match status" value="1"/>
</dbReference>
<feature type="domain" description="Helicase-associated" evidence="1">
    <location>
        <begin position="815"/>
        <end position="871"/>
    </location>
</feature>
<dbReference type="EMBL" id="JBEYRS010000018">
    <property type="protein sequence ID" value="MEW2366742.1"/>
    <property type="molecule type" value="Genomic_DNA"/>
</dbReference>
<evidence type="ECO:0000313" key="4">
    <source>
        <dbReference type="Proteomes" id="UP001553843"/>
    </source>
</evidence>
<feature type="domain" description="Helicase-associated" evidence="1">
    <location>
        <begin position="659"/>
        <end position="700"/>
    </location>
</feature>
<name>A0ABV3M4W4_9ACTN</name>
<dbReference type="Pfam" id="PF03457">
    <property type="entry name" value="HA"/>
    <property type="match status" value="5"/>
</dbReference>
<feature type="domain" description="Helicase-associated" evidence="1">
    <location>
        <begin position="360"/>
        <end position="420"/>
    </location>
</feature>
<sequence>MLGAGVWRVAPVHGEMTQSFLRRLAARYGVEIKELLPAVADAGGRSNVMGRARPDSEVFLSQEARDRVAVLCRVASHHLHKALPAWAQEEPRRRFPMGPAAQFHHGPEMVLPWGPACPECTVRRTGRPEDVRLYLQPGQRVCGVHHAWLMQVPGTAGCVVALPVGGLWVQAQKRHRKLLRRGTAAVGAFEVAQAVTASWWQRMWPREQLWPARLRALWESRVEWETWQVVAREAVTYPEAVALAALLADGAFRRRVVAEARGGVPFRLADLPSLPVAVARCLRRPWLVEELAAQTSGPLFTWAHQCVRAHRGGQAAERGMWAVASAHRPRPVADELAEVAKPAGRSMGAKRRRGHSRQADQAFATGLSYARRYLQEHGNLAVQKDTMVDSFRLGEWLHNVKTRAWALSQERVEALEALDVWWNVPWPTQWQRSYYRARDHAAVHGPPDAAAGFPGTHVLNGEWLYLQCSHYDSLHPEQQRLLADIGITVEVARTARPRRASMQAGFEAALEHAKAYAAEHGHLAVSGKSVRYQGYPLGAWLTSQRSRARRASSATKRSLALDAIDPWWNPPWPLAWQRAYADVRRLVESGKRLDASAGFPGIDAELARWLSQQRAAPQSLHPDQRRLLAEIGMVEPSEKTPVAVGDDQEAHAAGAMPDAGLASARCFAAEHGHLAVASDYVHNGYPLGRWLASQRMQDGRHARSSRGRWPRGQLLAALDPWWNPPWHFSWQRRYQQAHALWRAGRLPLPDTPTVHHQQGEDREDEVDEVAAWLRRQCARHDVLQLEQQNLLAGIGITAATAHLVATTGRRTPVDQGLEHARSYAAEHGSLAITVESSHHGFPLGGWLMRQRHRADQGRIETDRLAALNALDAHWNPPWPLTWQRAYHRAHIATASDTLTQAERRWITTQTRLWDSLHPLQQQLLAATTAPAITPQRSYPPSEGLPHARSHAAEHGHLAVATPTEHADFPLGSWLLQQRRKARSGRLSARILQALTALDPWWNPPWAFIWQRHYHQCRTALATGEPLTPELHRWMGKQTPLWEQLHPHQQGLLTTIGLHTLLFQSERHGHLG</sequence>
<dbReference type="Pfam" id="PF06527">
    <property type="entry name" value="TniQ"/>
    <property type="match status" value="1"/>
</dbReference>
<feature type="domain" description="TniQ" evidence="2">
    <location>
        <begin position="7"/>
        <end position="147"/>
    </location>
</feature>
<gene>
    <name evidence="3" type="ORF">AB0887_32935</name>
</gene>
<proteinExistence type="predicted"/>
<evidence type="ECO:0000313" key="3">
    <source>
        <dbReference type="EMBL" id="MEW2366742.1"/>
    </source>
</evidence>
<dbReference type="Proteomes" id="UP001553843">
    <property type="component" value="Unassembled WGS sequence"/>
</dbReference>
<dbReference type="PANTHER" id="PTHR33418:SF1">
    <property type="entry name" value="HELICASE-ASSOCIATED DOMAIN-CONTAINING PROTEIN"/>
    <property type="match status" value="1"/>
</dbReference>
<evidence type="ECO:0000259" key="2">
    <source>
        <dbReference type="Pfam" id="PF06527"/>
    </source>
</evidence>
<evidence type="ECO:0000259" key="1">
    <source>
        <dbReference type="Pfam" id="PF03457"/>
    </source>
</evidence>
<keyword evidence="4" id="KW-1185">Reference proteome</keyword>
<dbReference type="InterPro" id="IPR009492">
    <property type="entry name" value="TniQ"/>
</dbReference>
<dbReference type="Gene3D" id="6.10.140.530">
    <property type="match status" value="3"/>
</dbReference>
<dbReference type="InterPro" id="IPR005114">
    <property type="entry name" value="Helicase_assoc"/>
</dbReference>
<reference evidence="3 4" key="1">
    <citation type="submission" date="2024-06" db="EMBL/GenBank/DDBJ databases">
        <title>The Natural Products Discovery Center: Release of the First 8490 Sequenced Strains for Exploring Actinobacteria Biosynthetic Diversity.</title>
        <authorList>
            <person name="Kalkreuter E."/>
            <person name="Kautsar S.A."/>
            <person name="Yang D."/>
            <person name="Bader C.D."/>
            <person name="Teijaro C.N."/>
            <person name="Fluegel L."/>
            <person name="Davis C.M."/>
            <person name="Simpson J.R."/>
            <person name="Lauterbach L."/>
            <person name="Steele A.D."/>
            <person name="Gui C."/>
            <person name="Meng S."/>
            <person name="Li G."/>
            <person name="Viehrig K."/>
            <person name="Ye F."/>
            <person name="Su P."/>
            <person name="Kiefer A.F."/>
            <person name="Nichols A."/>
            <person name="Cepeda A.J."/>
            <person name="Yan W."/>
            <person name="Fan B."/>
            <person name="Jiang Y."/>
            <person name="Adhikari A."/>
            <person name="Zheng C.-J."/>
            <person name="Schuster L."/>
            <person name="Cowan T.M."/>
            <person name="Smanski M.J."/>
            <person name="Chevrette M.G."/>
            <person name="De Carvalho L.P.S."/>
            <person name="Shen B."/>
        </authorList>
    </citation>
    <scope>NUCLEOTIDE SEQUENCE [LARGE SCALE GENOMIC DNA]</scope>
    <source>
        <strain evidence="3 4">NPDC047833</strain>
    </source>
</reference>
<feature type="domain" description="Helicase-associated" evidence="1">
    <location>
        <begin position="505"/>
        <end position="565"/>
    </location>
</feature>
<accession>A0ABV3M4W4</accession>
<feature type="domain" description="Helicase-associated" evidence="1">
    <location>
        <begin position="942"/>
        <end position="998"/>
    </location>
</feature>
<organism evidence="3 4">
    <name type="scientific">Streptomyces huasconensis</name>
    <dbReference type="NCBI Taxonomy" id="1854574"/>
    <lineage>
        <taxon>Bacteria</taxon>
        <taxon>Bacillati</taxon>
        <taxon>Actinomycetota</taxon>
        <taxon>Actinomycetes</taxon>
        <taxon>Kitasatosporales</taxon>
        <taxon>Streptomycetaceae</taxon>
        <taxon>Streptomyces</taxon>
    </lineage>
</organism>